<dbReference type="Proteomes" id="UP001221909">
    <property type="component" value="Unassembled WGS sequence"/>
</dbReference>
<dbReference type="EMBL" id="JAQSJE010000009">
    <property type="protein sequence ID" value="MDD0824607.1"/>
    <property type="molecule type" value="Genomic_DNA"/>
</dbReference>
<sequence length="143" mass="16410">MTNQIIQGILDEREQQHGSYKTFSEIYGGFRKVSDQYAEKLTWPQQISVEMELFKIARTLNGGANNQDNYLDRAGYALLGGGLYKPSEIKKLPKPLTDSLYPESHLNKSSIWRLDLEFETKEQAIEVLEFLTGKNKSEYLEGK</sequence>
<comment type="caution">
    <text evidence="2">The sequence shown here is derived from an EMBL/GenBank/DDBJ whole genome shotgun (WGS) entry which is preliminary data.</text>
</comment>
<dbReference type="InterPro" id="IPR045958">
    <property type="entry name" value="DUF6378"/>
</dbReference>
<reference evidence="2 3" key="1">
    <citation type="submission" date="2023-02" db="EMBL/GenBank/DDBJ databases">
        <title>Mannheimia cairiniae sp. nov., a novel species of Mannheimia obtained from moscovy ducks (Cairina moschata) and reclassification of Mannheimia ovis as heterotypic synonym of Mannheimia pernigra.</title>
        <authorList>
            <person name="Christensen H."/>
        </authorList>
    </citation>
    <scope>NUCLEOTIDE SEQUENCE [LARGE SCALE GENOMIC DNA]</scope>
    <source>
        <strain evidence="2 3">AT1</strain>
    </source>
</reference>
<evidence type="ECO:0000313" key="3">
    <source>
        <dbReference type="Proteomes" id="UP001221909"/>
    </source>
</evidence>
<feature type="domain" description="DUF6378" evidence="1">
    <location>
        <begin position="9"/>
        <end position="81"/>
    </location>
</feature>
<keyword evidence="3" id="KW-1185">Reference proteome</keyword>
<dbReference type="RefSeq" id="WP_273749004.1">
    <property type="nucleotide sequence ID" value="NZ_JAQSJE010000009.1"/>
</dbReference>
<gene>
    <name evidence="2" type="ORF">PTQ27_09070</name>
</gene>
<name>A0ABT5MR02_9PAST</name>
<proteinExistence type="predicted"/>
<organism evidence="2 3">
    <name type="scientific">Mannheimia cairinae</name>
    <dbReference type="NCBI Taxonomy" id="3025936"/>
    <lineage>
        <taxon>Bacteria</taxon>
        <taxon>Pseudomonadati</taxon>
        <taxon>Pseudomonadota</taxon>
        <taxon>Gammaproteobacteria</taxon>
        <taxon>Pasteurellales</taxon>
        <taxon>Pasteurellaceae</taxon>
        <taxon>Mannheimia</taxon>
    </lineage>
</organism>
<evidence type="ECO:0000313" key="2">
    <source>
        <dbReference type="EMBL" id="MDD0824607.1"/>
    </source>
</evidence>
<protein>
    <submittedName>
        <fullName evidence="2">DUF6378 domain-containing protein</fullName>
    </submittedName>
</protein>
<dbReference type="Pfam" id="PF19905">
    <property type="entry name" value="DUF6378"/>
    <property type="match status" value="1"/>
</dbReference>
<evidence type="ECO:0000259" key="1">
    <source>
        <dbReference type="Pfam" id="PF19905"/>
    </source>
</evidence>
<accession>A0ABT5MR02</accession>